<protein>
    <submittedName>
        <fullName evidence="4">39S ribosomal protein L1</fullName>
    </submittedName>
</protein>
<evidence type="ECO:0000313" key="4">
    <source>
        <dbReference type="EMBL" id="GFS92157.1"/>
    </source>
</evidence>
<dbReference type="GO" id="GO:0005840">
    <property type="term" value="C:ribosome"/>
    <property type="evidence" value="ECO:0007669"/>
    <property type="project" value="UniProtKB-KW"/>
</dbReference>
<organism evidence="4 5">
    <name type="scientific">Nephila pilipes</name>
    <name type="common">Giant wood spider</name>
    <name type="synonym">Nephila maculata</name>
    <dbReference type="NCBI Taxonomy" id="299642"/>
    <lineage>
        <taxon>Eukaryota</taxon>
        <taxon>Metazoa</taxon>
        <taxon>Ecdysozoa</taxon>
        <taxon>Arthropoda</taxon>
        <taxon>Chelicerata</taxon>
        <taxon>Arachnida</taxon>
        <taxon>Araneae</taxon>
        <taxon>Araneomorphae</taxon>
        <taxon>Entelegynae</taxon>
        <taxon>Araneoidea</taxon>
        <taxon>Nephilidae</taxon>
        <taxon>Nephila</taxon>
    </lineage>
</organism>
<evidence type="ECO:0000256" key="3">
    <source>
        <dbReference type="ARBA" id="ARBA00023274"/>
    </source>
</evidence>
<dbReference type="InterPro" id="IPR023674">
    <property type="entry name" value="Ribosomal_uL1-like"/>
</dbReference>
<name>A0A8X6N343_NEPPI</name>
<dbReference type="AlphaFoldDB" id="A0A8X6N343"/>
<evidence type="ECO:0000313" key="5">
    <source>
        <dbReference type="Proteomes" id="UP000887013"/>
    </source>
</evidence>
<comment type="similarity">
    <text evidence="1">Belongs to the universal ribosomal protein uL1 family.</text>
</comment>
<dbReference type="InterPro" id="IPR016095">
    <property type="entry name" value="Ribosomal_uL1_3-a/b-sand"/>
</dbReference>
<dbReference type="Pfam" id="PF00687">
    <property type="entry name" value="Ribosomal_L1"/>
    <property type="match status" value="1"/>
</dbReference>
<accession>A0A8X6N343</accession>
<evidence type="ECO:0000256" key="1">
    <source>
        <dbReference type="ARBA" id="ARBA00010531"/>
    </source>
</evidence>
<dbReference type="Gene3D" id="3.40.50.790">
    <property type="match status" value="1"/>
</dbReference>
<dbReference type="SUPFAM" id="SSF56808">
    <property type="entry name" value="Ribosomal protein L1"/>
    <property type="match status" value="1"/>
</dbReference>
<dbReference type="OrthoDB" id="1747252at2759"/>
<reference evidence="4" key="1">
    <citation type="submission" date="2020-08" db="EMBL/GenBank/DDBJ databases">
        <title>Multicomponent nature underlies the extraordinary mechanical properties of spider dragline silk.</title>
        <authorList>
            <person name="Kono N."/>
            <person name="Nakamura H."/>
            <person name="Mori M."/>
            <person name="Yoshida Y."/>
            <person name="Ohtoshi R."/>
            <person name="Malay A.D."/>
            <person name="Moran D.A.P."/>
            <person name="Tomita M."/>
            <person name="Numata K."/>
            <person name="Arakawa K."/>
        </authorList>
    </citation>
    <scope>NUCLEOTIDE SEQUENCE</scope>
</reference>
<dbReference type="PANTHER" id="PTHR36427">
    <property type="entry name" value="54S RIBOSOMAL PROTEIN L1, MITOCHONDRIAL"/>
    <property type="match status" value="1"/>
</dbReference>
<keyword evidence="3" id="KW-0687">Ribonucleoprotein</keyword>
<dbReference type="InterPro" id="IPR028364">
    <property type="entry name" value="Ribosomal_uL1/biogenesis"/>
</dbReference>
<proteinExistence type="inferred from homology"/>
<dbReference type="PANTHER" id="PTHR36427:SF3">
    <property type="entry name" value="LARGE RIBOSOMAL SUBUNIT PROTEIN UL1M"/>
    <property type="match status" value="1"/>
</dbReference>
<gene>
    <name evidence="4" type="primary">NCL1_39311</name>
    <name evidence="4" type="ORF">NPIL_387471</name>
</gene>
<keyword evidence="2 4" id="KW-0689">Ribosomal protein</keyword>
<comment type="caution">
    <text evidence="4">The sequence shown here is derived from an EMBL/GenBank/DDBJ whole genome shotgun (WGS) entry which is preliminary data.</text>
</comment>
<keyword evidence="5" id="KW-1185">Reference proteome</keyword>
<dbReference type="Gene3D" id="3.30.190.20">
    <property type="match status" value="1"/>
</dbReference>
<evidence type="ECO:0000256" key="2">
    <source>
        <dbReference type="ARBA" id="ARBA00022980"/>
    </source>
</evidence>
<sequence>MFTKTLFPTVIKYSLRASQLNILGLNCNKINVAPNLDIVRYAARKGTRAAALAKKKARKAQKKNETQPIPKYLQRKVKVSVELERKRCTDENWQETQPIDNVYNMKLYRGKPYSVAEAVKMHRESHCCEMLNNPSALIYANIELELKLKKKDRYIEDLNGIITFPHEFKIPRKNRIIALCKDLEEQAKAMEAGAVFSGSSSLIKQILAGTVSKEDFDFVICHPDVLKEANSLRGILGRKFPNTNNGLLRLDVVEAVKSLTNGIEYKLIHSSLELDFGWIDVPFGQLDMPEEQLEENLKVVLNVIEKQKPAGTDHLLFILRTLLWCEKSKEKFKIDHWKYFSNYPENGVIKEDTEDENVKSTAQ</sequence>
<dbReference type="EMBL" id="BMAW01053664">
    <property type="protein sequence ID" value="GFS92157.1"/>
    <property type="molecule type" value="Genomic_DNA"/>
</dbReference>
<dbReference type="Proteomes" id="UP000887013">
    <property type="component" value="Unassembled WGS sequence"/>
</dbReference>
<dbReference type="GO" id="GO:1990904">
    <property type="term" value="C:ribonucleoprotein complex"/>
    <property type="evidence" value="ECO:0007669"/>
    <property type="project" value="UniProtKB-KW"/>
</dbReference>